<proteinExistence type="predicted"/>
<feature type="compositionally biased region" description="Acidic residues" evidence="1">
    <location>
        <begin position="174"/>
        <end position="183"/>
    </location>
</feature>
<accession>A0AAW0REP4</accession>
<feature type="compositionally biased region" description="Basic residues" evidence="1">
    <location>
        <begin position="115"/>
        <end position="128"/>
    </location>
</feature>
<evidence type="ECO:0000256" key="1">
    <source>
        <dbReference type="SAM" id="MobiDB-lite"/>
    </source>
</evidence>
<feature type="compositionally biased region" description="Low complexity" evidence="1">
    <location>
        <begin position="100"/>
        <end position="110"/>
    </location>
</feature>
<reference evidence="2 3" key="1">
    <citation type="submission" date="2023-01" db="EMBL/GenBank/DDBJ databases">
        <title>Analysis of 21 Apiospora genomes using comparative genomics revels a genus with tremendous synthesis potential of carbohydrate active enzymes and secondary metabolites.</title>
        <authorList>
            <person name="Sorensen T."/>
        </authorList>
    </citation>
    <scope>NUCLEOTIDE SEQUENCE [LARGE SCALE GENOMIC DNA]</scope>
    <source>
        <strain evidence="2 3">CBS 117206</strain>
    </source>
</reference>
<evidence type="ECO:0000313" key="2">
    <source>
        <dbReference type="EMBL" id="KAK8133308.1"/>
    </source>
</evidence>
<protein>
    <submittedName>
        <fullName evidence="2">Uncharacterized protein</fullName>
    </submittedName>
</protein>
<feature type="compositionally biased region" description="Basic and acidic residues" evidence="1">
    <location>
        <begin position="191"/>
        <end position="202"/>
    </location>
</feature>
<feature type="region of interest" description="Disordered" evidence="1">
    <location>
        <begin position="96"/>
        <end position="132"/>
    </location>
</feature>
<comment type="caution">
    <text evidence="2">The sequence shown here is derived from an EMBL/GenBank/DDBJ whole genome shotgun (WGS) entry which is preliminary data.</text>
</comment>
<feature type="compositionally biased region" description="Basic residues" evidence="1">
    <location>
        <begin position="313"/>
        <end position="322"/>
    </location>
</feature>
<evidence type="ECO:0000313" key="3">
    <source>
        <dbReference type="Proteomes" id="UP001392437"/>
    </source>
</evidence>
<dbReference type="EMBL" id="JAQQWP010000001">
    <property type="protein sequence ID" value="KAK8133308.1"/>
    <property type="molecule type" value="Genomic_DNA"/>
</dbReference>
<name>A0AAW0REP4_9PEZI</name>
<feature type="compositionally biased region" description="Basic and acidic residues" evidence="1">
    <location>
        <begin position="153"/>
        <end position="164"/>
    </location>
</feature>
<dbReference type="AlphaFoldDB" id="A0AAW0REP4"/>
<sequence>MSWMDSWSRPAKSQATPAPYYLLPGGEATPYCHSCGRAIGTRRQVGEKNNKAAAAAADPVVVVKYCSSRCRNRKPGRLDREIEDTFLRLLLGQEKEEAAGEPGDGAAAPAAEKHARAHGGKQRQKTRKAKGDARILVSCSTVEDAMFPQHHAADAADAAEERPGRSSSSHGSHDDDDDDDDDNPATNAQTLHDDLDAPEALHPHTTTTTPPPTPRWTPPCWRACRCAAARACARRRACRRSTAAWAGRRGGRSGSARARSCCGGAWRASGARASGRWSSARRGAAWRSGSPWMAAAAAAMTTTSREEEGGAPRGRRGRRGGKKSSLGTDGNHNGGEEKDGTGGRRRYCEAVMNGKVVEPSFAKGNWGIRWREE</sequence>
<feature type="region of interest" description="Disordered" evidence="1">
    <location>
        <begin position="153"/>
        <end position="219"/>
    </location>
</feature>
<dbReference type="Proteomes" id="UP001392437">
    <property type="component" value="Unassembled WGS sequence"/>
</dbReference>
<organism evidence="2 3">
    <name type="scientific">Apiospora kogelbergensis</name>
    <dbReference type="NCBI Taxonomy" id="1337665"/>
    <lineage>
        <taxon>Eukaryota</taxon>
        <taxon>Fungi</taxon>
        <taxon>Dikarya</taxon>
        <taxon>Ascomycota</taxon>
        <taxon>Pezizomycotina</taxon>
        <taxon>Sordariomycetes</taxon>
        <taxon>Xylariomycetidae</taxon>
        <taxon>Amphisphaeriales</taxon>
        <taxon>Apiosporaceae</taxon>
        <taxon>Apiospora</taxon>
    </lineage>
</organism>
<feature type="compositionally biased region" description="Basic and acidic residues" evidence="1">
    <location>
        <begin position="334"/>
        <end position="344"/>
    </location>
</feature>
<gene>
    <name evidence="2" type="ORF">PG999_001481</name>
</gene>
<keyword evidence="3" id="KW-1185">Reference proteome</keyword>
<feature type="region of interest" description="Disordered" evidence="1">
    <location>
        <begin position="299"/>
        <end position="344"/>
    </location>
</feature>